<keyword evidence="5" id="KW-0539">Nucleus</keyword>
<dbReference type="GO" id="GO:0000976">
    <property type="term" value="F:transcription cis-regulatory region binding"/>
    <property type="evidence" value="ECO:0007669"/>
    <property type="project" value="TreeGrafter"/>
</dbReference>
<organism evidence="8">
    <name type="scientific">Blastobotrys adeninivorans</name>
    <name type="common">Yeast</name>
    <name type="synonym">Arxula adeninivorans</name>
    <dbReference type="NCBI Taxonomy" id="409370"/>
    <lineage>
        <taxon>Eukaryota</taxon>
        <taxon>Fungi</taxon>
        <taxon>Dikarya</taxon>
        <taxon>Ascomycota</taxon>
        <taxon>Saccharomycotina</taxon>
        <taxon>Dipodascomycetes</taxon>
        <taxon>Dipodascales</taxon>
        <taxon>Trichomonascaceae</taxon>
        <taxon>Blastobotrys</taxon>
    </lineage>
</organism>
<sequence>MSAEFAENWRRRRACERCRRTKVRCEYESPIATSCIRCTKAGAVCETTTPNGEKAPQSSLSSRSSCSGPDRSGSSSDSPTSTASRIADLEATIVGARNELRKLRGETEAPSSTCEWADAVKVRNVVDSAVSVGLLTHADARILYDQFVDSATLCLPQCWKVPKSLDDAVNKHPILALAMITALACARGYQSSQSLVSFVESAILDRLYVVVDPSLELLQAIVVLILYVQPMPIRKMGIYLTTLISLTTLLDLGSDDDIATICQAANELHGGADLSSPFSTSSSDASSSPSTSTIPSSSSILGNTFDSMVGGSCSGRMNLQNGSGLLADDAEIGGRIECPSGANCAANNNNTQSAADSQAGGSNKMEGADSDGCQLPNRVKLARVRIQTLLSVYICVGSISVITNRQRLAAMVSGVASSATALLNSPNVDDKVLVYTVRQVLVTEEAVAAFAKLNVPNTPAISFKDLLDKYKKELDDLVALGEGLLLPSFKDPKHPLRNFVPLRSVNHQFLLVLNEMALNNVVVRSPETDNTLVFPIVQEITALCLYMINAFVDAADNAVILPKFAYVRSIHSLSALMRLRVVLWSRRLTLPVDITDVHTKIRGAWVRHQQRDVTARNLFHLFKRTERLMGLRFFLSQDPDIVFGNTSTENCPFKWWGASSGLAQNQSQNMNQNQSNQSTPATTMSTPSEAAYTSTTAPSSEATSAVSNSGPGNFKHFLEEILTQSNPGAGSTGAPNPKRFKRGLDSDASQGVITGQYDFADIEPIISTDMGSIDQADMNRLDLGSQFDGNPNDQWQSNPQIETLLYDLFAEINSDLA</sequence>
<dbReference type="InterPro" id="IPR051089">
    <property type="entry name" value="prtT"/>
</dbReference>
<feature type="region of interest" description="Disordered" evidence="6">
    <location>
        <begin position="666"/>
        <end position="710"/>
    </location>
</feature>
<dbReference type="Gene3D" id="4.10.240.10">
    <property type="entry name" value="Zn(2)-C6 fungal-type DNA-binding domain"/>
    <property type="match status" value="1"/>
</dbReference>
<feature type="region of interest" description="Disordered" evidence="6">
    <location>
        <begin position="48"/>
        <end position="83"/>
    </location>
</feature>
<dbReference type="InterPro" id="IPR036864">
    <property type="entry name" value="Zn2-C6_fun-type_DNA-bd_sf"/>
</dbReference>
<feature type="region of interest" description="Disordered" evidence="6">
    <location>
        <begin position="273"/>
        <end position="299"/>
    </location>
</feature>
<gene>
    <name evidence="8" type="ORF">GNLVRS02_ARAD1D01672g</name>
</gene>
<dbReference type="AlphaFoldDB" id="A0A060T885"/>
<feature type="compositionally biased region" description="Low complexity" evidence="6">
    <location>
        <begin position="666"/>
        <end position="678"/>
    </location>
</feature>
<feature type="compositionally biased region" description="Low complexity" evidence="6">
    <location>
        <begin position="275"/>
        <end position="299"/>
    </location>
</feature>
<dbReference type="SMART" id="SM00066">
    <property type="entry name" value="GAL4"/>
    <property type="match status" value="1"/>
</dbReference>
<evidence type="ECO:0000256" key="3">
    <source>
        <dbReference type="ARBA" id="ARBA00023125"/>
    </source>
</evidence>
<dbReference type="EMBL" id="HG937694">
    <property type="protein sequence ID" value="CDP37009.1"/>
    <property type="molecule type" value="Genomic_DNA"/>
</dbReference>
<dbReference type="GO" id="GO:0008270">
    <property type="term" value="F:zinc ion binding"/>
    <property type="evidence" value="ECO:0007669"/>
    <property type="project" value="InterPro"/>
</dbReference>
<reference evidence="8" key="2">
    <citation type="submission" date="2014-06" db="EMBL/GenBank/DDBJ databases">
        <title>The complete genome of Blastobotrys (Arxula) adeninivorans LS3 - a yeast of biotechnological interest.</title>
        <authorList>
            <person name="Kunze G."/>
            <person name="Gaillardin C."/>
            <person name="Czernicka M."/>
            <person name="Durrens P."/>
            <person name="Martin T."/>
            <person name="Boer E."/>
            <person name="Gabaldon T."/>
            <person name="Cruz J."/>
            <person name="Talla E."/>
            <person name="Marck C."/>
            <person name="Goffeau A."/>
            <person name="Barbe V."/>
            <person name="Baret P."/>
            <person name="Baronian K."/>
            <person name="Beier S."/>
            <person name="Bleykasten C."/>
            <person name="Bode R."/>
            <person name="Casaregola S."/>
            <person name="Despons L."/>
            <person name="Fairhead C."/>
            <person name="Giersberg M."/>
            <person name="Gierski P."/>
            <person name="Hahnel U."/>
            <person name="Hartmann A."/>
            <person name="Jankowska D."/>
            <person name="Jubin C."/>
            <person name="Jung P."/>
            <person name="Lafontaine I."/>
            <person name="Leh-Louis V."/>
            <person name="Lemaire M."/>
            <person name="Marcet-Houben M."/>
            <person name="Mascher M."/>
            <person name="Morel G."/>
            <person name="Richard G.-F."/>
            <person name="Riechen J."/>
            <person name="Sacerdot C."/>
            <person name="Sarkar A."/>
            <person name="Savel G."/>
            <person name="Schacherer J."/>
            <person name="Sherman D."/>
            <person name="Straub M.-L."/>
            <person name="Stein N."/>
            <person name="Thierry A."/>
            <person name="Trautwein-Schult A."/>
            <person name="Westhof E."/>
            <person name="Worch S."/>
            <person name="Dujon B."/>
            <person name="Souciet J.-L."/>
            <person name="Wincker P."/>
            <person name="Scholz U."/>
            <person name="Neuveglise N."/>
        </authorList>
    </citation>
    <scope>NUCLEOTIDE SEQUENCE</scope>
    <source>
        <strain evidence="8">LS3</strain>
    </source>
</reference>
<keyword evidence="2" id="KW-0805">Transcription regulation</keyword>
<accession>A0A060T885</accession>
<evidence type="ECO:0000256" key="5">
    <source>
        <dbReference type="ARBA" id="ARBA00023242"/>
    </source>
</evidence>
<evidence type="ECO:0000256" key="4">
    <source>
        <dbReference type="ARBA" id="ARBA00023163"/>
    </source>
</evidence>
<protein>
    <submittedName>
        <fullName evidence="8">ARAD1D01672p</fullName>
    </submittedName>
</protein>
<dbReference type="InterPro" id="IPR001138">
    <property type="entry name" value="Zn2Cys6_DnaBD"/>
</dbReference>
<dbReference type="GO" id="GO:0000981">
    <property type="term" value="F:DNA-binding transcription factor activity, RNA polymerase II-specific"/>
    <property type="evidence" value="ECO:0007669"/>
    <property type="project" value="InterPro"/>
</dbReference>
<keyword evidence="4" id="KW-0804">Transcription</keyword>
<feature type="compositionally biased region" description="Low complexity" evidence="6">
    <location>
        <begin position="58"/>
        <end position="83"/>
    </location>
</feature>
<dbReference type="PANTHER" id="PTHR31845">
    <property type="entry name" value="FINGER DOMAIN PROTEIN, PUTATIVE-RELATED"/>
    <property type="match status" value="1"/>
</dbReference>
<evidence type="ECO:0000256" key="6">
    <source>
        <dbReference type="SAM" id="MobiDB-lite"/>
    </source>
</evidence>
<evidence type="ECO:0000313" key="8">
    <source>
        <dbReference type="EMBL" id="CDP37009.1"/>
    </source>
</evidence>
<comment type="subcellular location">
    <subcellularLocation>
        <location evidence="1">Nucleus</location>
    </subcellularLocation>
</comment>
<keyword evidence="3" id="KW-0238">DNA-binding</keyword>
<evidence type="ECO:0000259" key="7">
    <source>
        <dbReference type="PROSITE" id="PS50048"/>
    </source>
</evidence>
<dbReference type="PANTHER" id="PTHR31845:SF10">
    <property type="entry name" value="ZN(II)2CYS6 TRANSCRIPTION FACTOR (EUROFUNG)"/>
    <property type="match status" value="1"/>
</dbReference>
<dbReference type="PROSITE" id="PS50048">
    <property type="entry name" value="ZN2_CY6_FUNGAL_2"/>
    <property type="match status" value="1"/>
</dbReference>
<proteinExistence type="predicted"/>
<dbReference type="PROSITE" id="PS00463">
    <property type="entry name" value="ZN2_CY6_FUNGAL_1"/>
    <property type="match status" value="1"/>
</dbReference>
<evidence type="ECO:0000256" key="2">
    <source>
        <dbReference type="ARBA" id="ARBA00023015"/>
    </source>
</evidence>
<reference evidence="8" key="1">
    <citation type="submission" date="2014-02" db="EMBL/GenBank/DDBJ databases">
        <authorList>
            <person name="Genoscope - CEA"/>
        </authorList>
    </citation>
    <scope>NUCLEOTIDE SEQUENCE</scope>
    <source>
        <strain evidence="8">LS3</strain>
    </source>
</reference>
<name>A0A060T885_BLAAD</name>
<dbReference type="SUPFAM" id="SSF57701">
    <property type="entry name" value="Zn2/Cys6 DNA-binding domain"/>
    <property type="match status" value="1"/>
</dbReference>
<feature type="domain" description="Zn(2)-C6 fungal-type" evidence="7">
    <location>
        <begin position="14"/>
        <end position="47"/>
    </location>
</feature>
<dbReference type="Pfam" id="PF00172">
    <property type="entry name" value="Zn_clus"/>
    <property type="match status" value="1"/>
</dbReference>
<feature type="region of interest" description="Disordered" evidence="6">
    <location>
        <begin position="724"/>
        <end position="747"/>
    </location>
</feature>
<feature type="compositionally biased region" description="Low complexity" evidence="6">
    <location>
        <begin position="685"/>
        <end position="705"/>
    </location>
</feature>
<dbReference type="GO" id="GO:0005634">
    <property type="term" value="C:nucleus"/>
    <property type="evidence" value="ECO:0007669"/>
    <property type="project" value="UniProtKB-SubCell"/>
</dbReference>
<evidence type="ECO:0000256" key="1">
    <source>
        <dbReference type="ARBA" id="ARBA00004123"/>
    </source>
</evidence>
<dbReference type="PhylomeDB" id="A0A060T885"/>